<feature type="chain" id="PRO_5022940144" evidence="8">
    <location>
        <begin position="40"/>
        <end position="493"/>
    </location>
</feature>
<keyword evidence="7" id="KW-0998">Cell outer membrane</keyword>
<dbReference type="InterPro" id="IPR010130">
    <property type="entry name" value="T1SS_OMP_TolC"/>
</dbReference>
<organism evidence="9 10">
    <name type="scientific">Sphingomonas ginsenosidivorax</name>
    <dbReference type="NCBI Taxonomy" id="862135"/>
    <lineage>
        <taxon>Bacteria</taxon>
        <taxon>Pseudomonadati</taxon>
        <taxon>Pseudomonadota</taxon>
        <taxon>Alphaproteobacteria</taxon>
        <taxon>Sphingomonadales</taxon>
        <taxon>Sphingomonadaceae</taxon>
        <taxon>Sphingomonas</taxon>
    </lineage>
</organism>
<name>A0A5C6UCD3_9SPHN</name>
<evidence type="ECO:0000256" key="5">
    <source>
        <dbReference type="ARBA" id="ARBA00022692"/>
    </source>
</evidence>
<protein>
    <submittedName>
        <fullName evidence="9">TolC family outer membrane protein</fullName>
    </submittedName>
</protein>
<evidence type="ECO:0000256" key="7">
    <source>
        <dbReference type="ARBA" id="ARBA00023237"/>
    </source>
</evidence>
<dbReference type="Pfam" id="PF02321">
    <property type="entry name" value="OEP"/>
    <property type="match status" value="2"/>
</dbReference>
<keyword evidence="5" id="KW-0812">Transmembrane</keyword>
<evidence type="ECO:0000313" key="9">
    <source>
        <dbReference type="EMBL" id="TXC69766.1"/>
    </source>
</evidence>
<dbReference type="GO" id="GO:0015562">
    <property type="term" value="F:efflux transmembrane transporter activity"/>
    <property type="evidence" value="ECO:0007669"/>
    <property type="project" value="InterPro"/>
</dbReference>
<evidence type="ECO:0000256" key="2">
    <source>
        <dbReference type="ARBA" id="ARBA00007613"/>
    </source>
</evidence>
<gene>
    <name evidence="9" type="ORF">FSB78_01400</name>
</gene>
<keyword evidence="8" id="KW-0732">Signal</keyword>
<dbReference type="EMBL" id="VOQR01000001">
    <property type="protein sequence ID" value="TXC69766.1"/>
    <property type="molecule type" value="Genomic_DNA"/>
</dbReference>
<evidence type="ECO:0000256" key="6">
    <source>
        <dbReference type="ARBA" id="ARBA00023136"/>
    </source>
</evidence>
<keyword evidence="4" id="KW-1134">Transmembrane beta strand</keyword>
<dbReference type="PANTHER" id="PTHR30026:SF20">
    <property type="entry name" value="OUTER MEMBRANE PROTEIN TOLC"/>
    <property type="match status" value="1"/>
</dbReference>
<dbReference type="GO" id="GO:0009279">
    <property type="term" value="C:cell outer membrane"/>
    <property type="evidence" value="ECO:0007669"/>
    <property type="project" value="UniProtKB-SubCell"/>
</dbReference>
<dbReference type="NCBIfam" id="TIGR01844">
    <property type="entry name" value="type_I_sec_TolC"/>
    <property type="match status" value="1"/>
</dbReference>
<dbReference type="InterPro" id="IPR051906">
    <property type="entry name" value="TolC-like"/>
</dbReference>
<dbReference type="GO" id="GO:1990281">
    <property type="term" value="C:efflux pump complex"/>
    <property type="evidence" value="ECO:0007669"/>
    <property type="project" value="TreeGrafter"/>
</dbReference>
<reference evidence="9 10" key="1">
    <citation type="journal article" date="2013" name="Antonie Van Leeuwenhoek">
        <title>Sphingomonas ginsenosidivorax sp. nov., with the ability to transform ginsenosides.</title>
        <authorList>
            <person name="Jin X.F."/>
            <person name="Kim J.K."/>
            <person name="Liu Q.M."/>
            <person name="Kang M.S."/>
            <person name="He D."/>
            <person name="Jin F.X."/>
            <person name="Kim S.C."/>
            <person name="Im W.T."/>
        </authorList>
    </citation>
    <scope>NUCLEOTIDE SEQUENCE [LARGE SCALE GENOMIC DNA]</scope>
    <source>
        <strain evidence="9 10">KHI67</strain>
    </source>
</reference>
<comment type="caution">
    <text evidence="9">The sequence shown here is derived from an EMBL/GenBank/DDBJ whole genome shotgun (WGS) entry which is preliminary data.</text>
</comment>
<evidence type="ECO:0000256" key="1">
    <source>
        <dbReference type="ARBA" id="ARBA00004442"/>
    </source>
</evidence>
<feature type="signal peptide" evidence="8">
    <location>
        <begin position="1"/>
        <end position="39"/>
    </location>
</feature>
<keyword evidence="10" id="KW-1185">Reference proteome</keyword>
<sequence length="493" mass="53135">MMVSASGFLRGVFGRHFLARILGSAAAGLAMTAATTARAETLAEAIATAYDTNPDILAQRELLRAINERYLQARAQLGFTVDATASIQTQRALVDSNVTANNEVTAQTASQTLTVIQPLYSGGRLHAALQAALANVFLNYQYVRRAQARVLTQVVTSYADVQRDQQIVAISTENVGLLQGQIDQTRAKLAAKSATLTDRDQGFARFAAAQAQLVVATARLRASESSFRAVVGRDPGTLEPVPPLPDLAKSVDGFYAIAERSSPVLLSADFQERASRAGVLQAKAATRPSLALRGDVSQGPLLPYNDQLRNDNQTVRLVLSVPIYSSGAVSSRIRESRARNRSDIDLIESARRQVRLSVSQAYEQMRGSQQALDLYDQQVTAQAGVYKGTKIEERFALRSALDILNAAQELNNARIARANAAHDSYVGEATLIAAAGRLSPQTFGIKAAIDPLAPDVQRLNDRDRIPWMMAVDAIDSIGQSSVFDGVVTSDLHD</sequence>
<dbReference type="InterPro" id="IPR003423">
    <property type="entry name" value="OMP_efflux"/>
</dbReference>
<comment type="similarity">
    <text evidence="2">Belongs to the outer membrane factor (OMF) (TC 1.B.17) family.</text>
</comment>
<keyword evidence="3" id="KW-0813">Transport</keyword>
<dbReference type="Proteomes" id="UP000321250">
    <property type="component" value="Unassembled WGS sequence"/>
</dbReference>
<evidence type="ECO:0000256" key="4">
    <source>
        <dbReference type="ARBA" id="ARBA00022452"/>
    </source>
</evidence>
<evidence type="ECO:0000256" key="8">
    <source>
        <dbReference type="SAM" id="SignalP"/>
    </source>
</evidence>
<dbReference type="AlphaFoldDB" id="A0A5C6UCD3"/>
<keyword evidence="6" id="KW-0472">Membrane</keyword>
<evidence type="ECO:0000313" key="10">
    <source>
        <dbReference type="Proteomes" id="UP000321250"/>
    </source>
</evidence>
<evidence type="ECO:0000256" key="3">
    <source>
        <dbReference type="ARBA" id="ARBA00022448"/>
    </source>
</evidence>
<proteinExistence type="inferred from homology"/>
<comment type="subcellular location">
    <subcellularLocation>
        <location evidence="1">Cell outer membrane</location>
    </subcellularLocation>
</comment>
<dbReference type="PANTHER" id="PTHR30026">
    <property type="entry name" value="OUTER MEMBRANE PROTEIN TOLC"/>
    <property type="match status" value="1"/>
</dbReference>
<dbReference type="GO" id="GO:0015288">
    <property type="term" value="F:porin activity"/>
    <property type="evidence" value="ECO:0007669"/>
    <property type="project" value="TreeGrafter"/>
</dbReference>
<dbReference type="Gene3D" id="1.20.1600.10">
    <property type="entry name" value="Outer membrane efflux proteins (OEP)"/>
    <property type="match status" value="1"/>
</dbReference>
<dbReference type="SUPFAM" id="SSF56954">
    <property type="entry name" value="Outer membrane efflux proteins (OEP)"/>
    <property type="match status" value="1"/>
</dbReference>
<accession>A0A5C6UCD3</accession>